<gene>
    <name evidence="5" type="ORF">SAMN04487946_101698</name>
</gene>
<dbReference type="SUPFAM" id="SSF46785">
    <property type="entry name" value="Winged helix' DNA-binding domain"/>
    <property type="match status" value="1"/>
</dbReference>
<dbReference type="Proteomes" id="UP000199170">
    <property type="component" value="Unassembled WGS sequence"/>
</dbReference>
<keyword evidence="2 4" id="KW-0238">DNA-binding</keyword>
<dbReference type="GO" id="GO:0003677">
    <property type="term" value="F:DNA binding"/>
    <property type="evidence" value="ECO:0007669"/>
    <property type="project" value="UniProtKB-UniRule"/>
</dbReference>
<protein>
    <recommendedName>
        <fullName evidence="4">HTH-type transcriptional regulator</fullName>
    </recommendedName>
</protein>
<dbReference type="EMBL" id="FNPB01000001">
    <property type="protein sequence ID" value="SDX68330.1"/>
    <property type="molecule type" value="Genomic_DNA"/>
</dbReference>
<keyword evidence="6" id="KW-1185">Reference proteome</keyword>
<evidence type="ECO:0000256" key="2">
    <source>
        <dbReference type="ARBA" id="ARBA00023125"/>
    </source>
</evidence>
<name>A0A1H3DPS0_9EURY</name>
<sequence length="183" mass="20989">MNQDAEDVDGTDEDAVQQAREEVIQALERSAEVYGLNQSYGRLYGILFFENEPLSLDGLVEESGYAKSTVSTAMQKMNRLHLVHRRSVPGEGKKVFYEAETDFWHVIQKFLQHEVRREIDVMTRALDSAAERLEDADGEQADAYLERVESLRTMYDRSERLLGILTSSSIERLTGLLDRLQRD</sequence>
<reference evidence="6" key="1">
    <citation type="submission" date="2016-10" db="EMBL/GenBank/DDBJ databases">
        <authorList>
            <person name="Varghese N."/>
            <person name="Submissions S."/>
        </authorList>
    </citation>
    <scope>NUCLEOTIDE SEQUENCE [LARGE SCALE GENOMIC DNA]</scope>
    <source>
        <strain evidence="6">CGMCC 1.10118</strain>
    </source>
</reference>
<comment type="similarity">
    <text evidence="4">Belongs to the GbsR family.</text>
</comment>
<dbReference type="RefSeq" id="WP_089765146.1">
    <property type="nucleotide sequence ID" value="NZ_FNPB01000001.1"/>
</dbReference>
<dbReference type="OrthoDB" id="85881at2157"/>
<dbReference type="STRING" id="660517.SAMN04487946_101698"/>
<evidence type="ECO:0000256" key="4">
    <source>
        <dbReference type="PIRNR" id="PIRNR006707"/>
    </source>
</evidence>
<evidence type="ECO:0000313" key="6">
    <source>
        <dbReference type="Proteomes" id="UP000199170"/>
    </source>
</evidence>
<dbReference type="PANTHER" id="PTHR38465:SF1">
    <property type="entry name" value="HTH-TYPE TRANSCRIPTIONAL REGULATOR MJ1563-RELATED"/>
    <property type="match status" value="1"/>
</dbReference>
<accession>A0A1H3DPS0</accession>
<dbReference type="InterPro" id="IPR026282">
    <property type="entry name" value="MJ1563"/>
</dbReference>
<evidence type="ECO:0000256" key="1">
    <source>
        <dbReference type="ARBA" id="ARBA00023015"/>
    </source>
</evidence>
<dbReference type="InterPro" id="IPR052362">
    <property type="entry name" value="HTH-GbsR_regulator"/>
</dbReference>
<dbReference type="AlphaFoldDB" id="A0A1H3DPS0"/>
<dbReference type="PANTHER" id="PTHR38465">
    <property type="entry name" value="HTH-TYPE TRANSCRIPTIONAL REGULATOR MJ1563-RELATED"/>
    <property type="match status" value="1"/>
</dbReference>
<evidence type="ECO:0000256" key="3">
    <source>
        <dbReference type="ARBA" id="ARBA00023163"/>
    </source>
</evidence>
<keyword evidence="1 4" id="KW-0805">Transcription regulation</keyword>
<proteinExistence type="inferred from homology"/>
<organism evidence="5 6">
    <name type="scientific">Halobellus clavatus</name>
    <dbReference type="NCBI Taxonomy" id="660517"/>
    <lineage>
        <taxon>Archaea</taxon>
        <taxon>Methanobacteriati</taxon>
        <taxon>Methanobacteriota</taxon>
        <taxon>Stenosarchaea group</taxon>
        <taxon>Halobacteria</taxon>
        <taxon>Halobacteriales</taxon>
        <taxon>Haloferacaceae</taxon>
        <taxon>Halobellus</taxon>
    </lineage>
</organism>
<dbReference type="Gene3D" id="1.10.10.10">
    <property type="entry name" value="Winged helix-like DNA-binding domain superfamily/Winged helix DNA-binding domain"/>
    <property type="match status" value="1"/>
</dbReference>
<evidence type="ECO:0000313" key="5">
    <source>
        <dbReference type="EMBL" id="SDX68330.1"/>
    </source>
</evidence>
<dbReference type="PIRSF" id="PIRSF006707">
    <property type="entry name" value="MJ1563"/>
    <property type="match status" value="1"/>
</dbReference>
<keyword evidence="3 4" id="KW-0804">Transcription</keyword>
<dbReference type="InterPro" id="IPR036390">
    <property type="entry name" value="WH_DNA-bd_sf"/>
</dbReference>
<dbReference type="InterPro" id="IPR036388">
    <property type="entry name" value="WH-like_DNA-bd_sf"/>
</dbReference>